<dbReference type="PANTHER" id="PTHR40094:SF1">
    <property type="entry name" value="UBIQUITIN DOMAIN-CONTAINING PROTEIN"/>
    <property type="match status" value="1"/>
</dbReference>
<keyword evidence="5" id="KW-1185">Reference proteome</keyword>
<dbReference type="SMART" id="SM01360">
    <property type="entry name" value="A2M"/>
    <property type="match status" value="1"/>
</dbReference>
<protein>
    <submittedName>
        <fullName evidence="4">Alpha-2-macroglobulin</fullName>
    </submittedName>
</protein>
<dbReference type="EMBL" id="JADYTN010000007">
    <property type="protein sequence ID" value="MCF2563360.1"/>
    <property type="molecule type" value="Genomic_DNA"/>
</dbReference>
<evidence type="ECO:0000256" key="1">
    <source>
        <dbReference type="ARBA" id="ARBA00010556"/>
    </source>
</evidence>
<comment type="caution">
    <text evidence="4">The sequence shown here is derived from an EMBL/GenBank/DDBJ whole genome shotgun (WGS) entry which is preliminary data.</text>
</comment>
<dbReference type="InterPro" id="IPR051802">
    <property type="entry name" value="YfhM-like"/>
</dbReference>
<organism evidence="4 5">
    <name type="scientific">Xylanibacter brevis</name>
    <dbReference type="NCBI Taxonomy" id="83231"/>
    <lineage>
        <taxon>Bacteria</taxon>
        <taxon>Pseudomonadati</taxon>
        <taxon>Bacteroidota</taxon>
        <taxon>Bacteroidia</taxon>
        <taxon>Bacteroidales</taxon>
        <taxon>Prevotellaceae</taxon>
        <taxon>Xylanibacter</taxon>
    </lineage>
</organism>
<dbReference type="Gene3D" id="1.50.10.20">
    <property type="match status" value="1"/>
</dbReference>
<accession>A0ABS9CES4</accession>
<dbReference type="Gene3D" id="2.60.40.1930">
    <property type="match status" value="1"/>
</dbReference>
<dbReference type="Pfam" id="PF01835">
    <property type="entry name" value="MG2"/>
    <property type="match status" value="1"/>
</dbReference>
<feature type="domain" description="Alpha-2-macroglobulin" evidence="3">
    <location>
        <begin position="1073"/>
        <end position="1163"/>
    </location>
</feature>
<evidence type="ECO:0000313" key="5">
    <source>
        <dbReference type="Proteomes" id="UP001200470"/>
    </source>
</evidence>
<feature type="chain" id="PRO_5045797786" evidence="2">
    <location>
        <begin position="22"/>
        <end position="1806"/>
    </location>
</feature>
<dbReference type="Pfam" id="PF17973">
    <property type="entry name" value="bMG10"/>
    <property type="match status" value="1"/>
</dbReference>
<dbReference type="InterPro" id="IPR001599">
    <property type="entry name" value="Macroglobln_a2"/>
</dbReference>
<gene>
    <name evidence="4" type="ORF">I6E12_04445</name>
</gene>
<keyword evidence="2" id="KW-0732">Signal</keyword>
<dbReference type="SUPFAM" id="SSF48239">
    <property type="entry name" value="Terpenoid cyclases/Protein prenyltransferases"/>
    <property type="match status" value="1"/>
</dbReference>
<dbReference type="Pfam" id="PF00207">
    <property type="entry name" value="A2M"/>
    <property type="match status" value="1"/>
</dbReference>
<dbReference type="RefSeq" id="WP_301637750.1">
    <property type="nucleotide sequence ID" value="NZ_JADYTN010000007.1"/>
</dbReference>
<evidence type="ECO:0000313" key="4">
    <source>
        <dbReference type="EMBL" id="MCF2563360.1"/>
    </source>
</evidence>
<dbReference type="InterPro" id="IPR002890">
    <property type="entry name" value="MG2"/>
</dbReference>
<feature type="signal peptide" evidence="2">
    <location>
        <begin position="1"/>
        <end position="21"/>
    </location>
</feature>
<name>A0ABS9CES4_9BACT</name>
<dbReference type="InterPro" id="IPR041246">
    <property type="entry name" value="Bact_MG10"/>
</dbReference>
<proteinExistence type="inferred from homology"/>
<dbReference type="InterPro" id="IPR008930">
    <property type="entry name" value="Terpenoid_cyclase/PrenylTrfase"/>
</dbReference>
<sequence length="1806" mass="205019">MKKLAFLLLIMVFSVLTNVSAQTYQMLWKQVEGAQKKDLPQTAIRQLKPIREKALKEKSYGNFLRSALLQTKLQTEITPDSLLSEVQKLENIASTTADKVLRAVCCVVLCQIYEQETTAFGNDWKTKADSFRHLAMANPALLAQTPTADYAPFVLDAKTVDGFGHDMLSVVAGELDVWTEAQAYYEQAGNRRAACLAAYFAERSQSADDVATLDSLISRYAEEKEVGWLAVERVRCMMRNEGTSTMQTVAYIDQAIERWGTADRLKELLVFRHELTAPQYSANIDETLFIPHVSQTIRLRNLRHLTSLTLRVYRTTLQGDSKERIMGQINDEAYRRIRQGLVEQKSAAQTRTFAPRPEYELFNDSVTLAGLPAGIYLLEFSIPETKEVQRHLCCVSNLRTMIFAQPDGKMRYVVVNATTGQPVAGAKLRIGDGKKAMLLTTNAAGEAFRTATSKDNWTPLFAYTAQDKYCPKLYSERYPYGGQSTADNIVELFTDRAIYRPGQTVHVAAIAYRVETDKQTHALNGKTYTLKLYDARGRNIAEKQLTTDEYGKASSDFLLPEQMLTGNCRLNMGGCNQNIRVETYKRPTFDVAFDEYKKRYAAGDTITVSARAKTYSGVAVQHAKVRYQVRRQQSWWWRSMDGDNGVVATGETTTDADGLLKVNVPLVLSKKEDKTPRFYQFVVEADITDLQGETRQATMSLPLGTRSSVLTTTLPSKIRKDQNTPWRINRFNAAGQTIGGKVKYRIDQNPWQTVEANDTVGQSWTAYTSGKHHLEAVCEGDTLQHDFVLFSLDDHRPAVQTDEWFYVSHDRFPADGSPVTLQVGSSDADVYMAYEICVANKVVEKGFRRENGTLWNRKLTYKPEYGDGIQLSFVWVKNGKYHRHTTTLYAPEPDNKLTLRWETFRNRLLPGQQEEWRLHVADSKGRSATAQLMAVLYDKSLDAFAKHQWSFTPRIYYQVPYGNWRILYSSSLFLDYSLPCPYVVNDIRSVGVFDHSVYPYRMMGMVLRSFATNGIRMKEMAKQVGRVYEAVEESADRMESVVMESKMKDSGMAKIDENNTHKPVALRENMTETAFFYPTLATDTAGMVTIRFTMPETLTTWRFMGVAHTKDIRTGYIESEIVAQKQLMVETNLPRFIREGDNSQWNVRIANLSNSVETGTVRLELLDAETEKVVYKEDTTFSVDAGKNTSATFHYQADGNHPLLICRIIANGQNHSDGEQRYLAVLPATERVIVTQPITQYEAGGMTLNIDKLFAKTATHRKLTIEYTNNPVWMMVQALAAAGQPSEKSAIGQAAAYYSNFLAKSLVDRLPQVKHVFELWRRETEETNSLQAQLMKNQELRDLLLDETPWATEADNEREQKRQLADFFNDYNVSNRLEQNRQQLQRLQNADGGFAWYEGMRSNEYITMEVAQMLARLSLLTGEDSRTNVLLRKAMDYMDKRMLETVTELKRREAKRERITFPGDNAFRWLYVNTISKRQLSTSVRKASDYLITLLRKESKRISIYGKATQAIILHQQGLHTEAANDVKSIKEYSVYNKEVGRYFDTPRAFNSWYSYKIPTEVAAIEALHMVSPDDETTIEEMRRWLLQQKRTQQWDTPINTVNAIYAFLQGNEQVLATPQPVQMEIDGKPLELPKATAGMGYVKTTIQLSEGKTLTIRKPDNNASWGAVYAQSLQPIKQITATNGALTIERQLVGGPSMLHVGDRIKVRITIETKRNLDFVEVVDKRAACLEPVGQLSGYLRGAYCAPKDGATHYFFEKLPKGKHVIETEYYVDRAGCYETGTCTAQCAYAPEYQATGASMTLNIE</sequence>
<reference evidence="4 5" key="1">
    <citation type="submission" date="2020-12" db="EMBL/GenBank/DDBJ databases">
        <title>Whole genome sequences of gut porcine anaerobes.</title>
        <authorList>
            <person name="Kubasova T."/>
            <person name="Jahodarova E."/>
            <person name="Rychlik I."/>
        </authorList>
    </citation>
    <scope>NUCLEOTIDE SEQUENCE [LARGE SCALE GENOMIC DNA]</scope>
    <source>
        <strain evidence="4 5">An925</strain>
    </source>
</reference>
<comment type="similarity">
    <text evidence="1">Belongs to the protease inhibitor I39 (alpha-2-macroglobulin) family. Bacterial alpha-2-macroglobulin subfamily.</text>
</comment>
<dbReference type="Proteomes" id="UP001200470">
    <property type="component" value="Unassembled WGS sequence"/>
</dbReference>
<dbReference type="PANTHER" id="PTHR40094">
    <property type="entry name" value="ALPHA-2-MACROGLOBULIN HOMOLOG"/>
    <property type="match status" value="1"/>
</dbReference>
<evidence type="ECO:0000259" key="3">
    <source>
        <dbReference type="SMART" id="SM01360"/>
    </source>
</evidence>
<evidence type="ECO:0000256" key="2">
    <source>
        <dbReference type="SAM" id="SignalP"/>
    </source>
</evidence>